<accession>A9WC02</accession>
<dbReference type="SUPFAM" id="SSF51161">
    <property type="entry name" value="Trimeric LpxA-like enzymes"/>
    <property type="match status" value="1"/>
</dbReference>
<dbReference type="Proteomes" id="UP000002008">
    <property type="component" value="Chromosome"/>
</dbReference>
<dbReference type="eggNOG" id="COG0110">
    <property type="taxonomic scope" value="Bacteria"/>
</dbReference>
<organism evidence="3 4">
    <name type="scientific">Chloroflexus aurantiacus (strain ATCC 29366 / DSM 635 / J-10-fl)</name>
    <dbReference type="NCBI Taxonomy" id="324602"/>
    <lineage>
        <taxon>Bacteria</taxon>
        <taxon>Bacillati</taxon>
        <taxon>Chloroflexota</taxon>
        <taxon>Chloroflexia</taxon>
        <taxon>Chloroflexales</taxon>
        <taxon>Chloroflexineae</taxon>
        <taxon>Chloroflexaceae</taxon>
        <taxon>Chloroflexus</taxon>
    </lineage>
</organism>
<gene>
    <name evidence="3" type="ordered locus">Caur_3776</name>
</gene>
<proteinExistence type="inferred from homology"/>
<keyword evidence="2 3" id="KW-0808">Transferase</keyword>
<dbReference type="GO" id="GO:0008374">
    <property type="term" value="F:O-acyltransferase activity"/>
    <property type="evidence" value="ECO:0000318"/>
    <property type="project" value="GO_Central"/>
</dbReference>
<evidence type="ECO:0000256" key="1">
    <source>
        <dbReference type="ARBA" id="ARBA00007274"/>
    </source>
</evidence>
<dbReference type="HOGENOM" id="CLU_859650_0_0_0"/>
<sequence>MNLFRTAIFILLFIVPPACKPAILRICCGAQIGRGVSIGWFSTVMGRHISIGDHSAIRALTIINCGGDLSIGRYSIISSFILVYGAAGLRIGHHSYIGPQSLINTEEEVRIGDWSALGARCMVYTHGSFLPYTEGYWVRFAPVVIGNRVWCAAGVFLHPGTTIGDNSFVNSRSVVSGDIPANAIVEGHPAQVVNTMNRMQRTITPRRLDAIAGQMLRHFLAIATNHGELRLLSDTPHPLVQVGRHTYRIVLVPAHGETPVAAPDQPTVWLICRPDWQPAPTQLWLNLITYRRSPARAVILDALCTFLQRYYGIQLEYEER</sequence>
<dbReference type="CDD" id="cd04647">
    <property type="entry name" value="LbH_MAT_like"/>
    <property type="match status" value="1"/>
</dbReference>
<dbReference type="EnsemblBacteria" id="ABY36954">
    <property type="protein sequence ID" value="ABY36954"/>
    <property type="gene ID" value="Caur_3776"/>
</dbReference>
<dbReference type="AlphaFoldDB" id="A9WC02"/>
<dbReference type="KEGG" id="cau:Caur_3776"/>
<dbReference type="PANTHER" id="PTHR23416:SF23">
    <property type="entry name" value="ACETYLTRANSFERASE C18B11.09C-RELATED"/>
    <property type="match status" value="1"/>
</dbReference>
<dbReference type="InParanoid" id="A9WC02"/>
<dbReference type="InterPro" id="IPR011004">
    <property type="entry name" value="Trimer_LpxA-like_sf"/>
</dbReference>
<dbReference type="PATRIC" id="fig|324602.8.peg.4242"/>
<protein>
    <submittedName>
        <fullName evidence="3">Transferase hexapeptide repeat containing protein</fullName>
    </submittedName>
</protein>
<dbReference type="InterPro" id="IPR051159">
    <property type="entry name" value="Hexapeptide_acetyltransf"/>
</dbReference>
<dbReference type="Gene3D" id="2.160.10.10">
    <property type="entry name" value="Hexapeptide repeat proteins"/>
    <property type="match status" value="2"/>
</dbReference>
<reference evidence="4" key="1">
    <citation type="journal article" date="2011" name="BMC Genomics">
        <title>Complete genome sequence of the filamentous anoxygenic phototrophic bacterium Chloroflexus aurantiacus.</title>
        <authorList>
            <person name="Tang K.H."/>
            <person name="Barry K."/>
            <person name="Chertkov O."/>
            <person name="Dalin E."/>
            <person name="Han C.S."/>
            <person name="Hauser L.J."/>
            <person name="Honchak B.M."/>
            <person name="Karbach L.E."/>
            <person name="Land M.L."/>
            <person name="Lapidus A."/>
            <person name="Larimer F.W."/>
            <person name="Mikhailova N."/>
            <person name="Pitluck S."/>
            <person name="Pierson B.K."/>
            <person name="Blankenship R.E."/>
        </authorList>
    </citation>
    <scope>NUCLEOTIDE SEQUENCE [LARGE SCALE GENOMIC DNA]</scope>
    <source>
        <strain evidence="4">ATCC 29366 / DSM 635 / J-10-fl</strain>
    </source>
</reference>
<evidence type="ECO:0000313" key="3">
    <source>
        <dbReference type="EMBL" id="ABY36954.1"/>
    </source>
</evidence>
<evidence type="ECO:0000256" key="2">
    <source>
        <dbReference type="ARBA" id="ARBA00022679"/>
    </source>
</evidence>
<dbReference type="EMBL" id="CP000909">
    <property type="protein sequence ID" value="ABY36954.1"/>
    <property type="molecule type" value="Genomic_DNA"/>
</dbReference>
<name>A9WC02_CHLAA</name>
<comment type="similarity">
    <text evidence="1">Belongs to the transferase hexapeptide repeat family.</text>
</comment>
<evidence type="ECO:0000313" key="4">
    <source>
        <dbReference type="Proteomes" id="UP000002008"/>
    </source>
</evidence>
<dbReference type="PANTHER" id="PTHR23416">
    <property type="entry name" value="SIALIC ACID SYNTHASE-RELATED"/>
    <property type="match status" value="1"/>
</dbReference>
<keyword evidence="4" id="KW-1185">Reference proteome</keyword>
<dbReference type="STRING" id="324602.Caur_3776"/>